<dbReference type="AlphaFoldDB" id="E1R070"/>
<dbReference type="OrthoDB" id="9795058at2"/>
<dbReference type="GeneID" id="78512343"/>
<dbReference type="Proteomes" id="UP000000333">
    <property type="component" value="Chromosome"/>
</dbReference>
<evidence type="ECO:0000313" key="5">
    <source>
        <dbReference type="Proteomes" id="UP000000333"/>
    </source>
</evidence>
<dbReference type="eggNOG" id="COG1579">
    <property type="taxonomic scope" value="Bacteria"/>
</dbReference>
<feature type="domain" description="C4-type zinc ribbon" evidence="2">
    <location>
        <begin position="201"/>
        <end position="232"/>
    </location>
</feature>
<dbReference type="PATRIC" id="fig|633147.7.peg.624"/>
<dbReference type="Pfam" id="PF24481">
    <property type="entry name" value="CT398_CC"/>
    <property type="match status" value="1"/>
</dbReference>
<keyword evidence="1" id="KW-0175">Coiled coil</keyword>
<dbReference type="InterPro" id="IPR003743">
    <property type="entry name" value="Zf-RING_7"/>
</dbReference>
<proteinExistence type="predicted"/>
<dbReference type="HOGENOM" id="CLU_073076_3_0_11"/>
<keyword evidence="5" id="KW-1185">Reference proteome</keyword>
<dbReference type="RefSeq" id="WP_013251786.1">
    <property type="nucleotide sequence ID" value="NC_014363.1"/>
</dbReference>
<feature type="coiled-coil region" evidence="1">
    <location>
        <begin position="92"/>
        <end position="143"/>
    </location>
</feature>
<evidence type="ECO:0000256" key="1">
    <source>
        <dbReference type="SAM" id="Coils"/>
    </source>
</evidence>
<dbReference type="Gene3D" id="1.10.287.1490">
    <property type="match status" value="1"/>
</dbReference>
<accession>E1R070</accession>
<organism evidence="4 5">
    <name type="scientific">Olsenella uli (strain ATCC 49627 / DSM 7084 / CCUG 31166 / CIP 109912 / JCM 12494 / LMG 11480 / NCIMB 702895 / VPI D76D-27C)</name>
    <name type="common">Lactobacillus uli</name>
    <dbReference type="NCBI Taxonomy" id="633147"/>
    <lineage>
        <taxon>Bacteria</taxon>
        <taxon>Bacillati</taxon>
        <taxon>Actinomycetota</taxon>
        <taxon>Coriobacteriia</taxon>
        <taxon>Coriobacteriales</taxon>
        <taxon>Atopobiaceae</taxon>
        <taxon>Olsenella</taxon>
    </lineage>
</organism>
<dbReference type="EMBL" id="CP002106">
    <property type="protein sequence ID" value="ADK68034.1"/>
    <property type="molecule type" value="Genomic_DNA"/>
</dbReference>
<dbReference type="Pfam" id="PF02591">
    <property type="entry name" value="Zn_ribbon_9"/>
    <property type="match status" value="1"/>
</dbReference>
<feature type="domain" description="CT398-like coiled coil hairpin" evidence="3">
    <location>
        <begin position="10"/>
        <end position="183"/>
    </location>
</feature>
<dbReference type="KEGG" id="ols:Olsu_0923"/>
<reference evidence="4 5" key="1">
    <citation type="journal article" date="2010" name="Stand. Genomic Sci.">
        <title>Complete genome sequence of Olsenella uli type strain (VPI D76D-27C).</title>
        <authorList>
            <person name="Goker M."/>
            <person name="Held B."/>
            <person name="Lucas S."/>
            <person name="Nolan M."/>
            <person name="Yasawong M."/>
            <person name="Glavina Del Rio T."/>
            <person name="Tice H."/>
            <person name="Cheng J.F."/>
            <person name="Bruce D."/>
            <person name="Detter J.C."/>
            <person name="Tapia R."/>
            <person name="Han C."/>
            <person name="Goodwin L."/>
            <person name="Pitluck S."/>
            <person name="Liolios K."/>
            <person name="Ivanova N."/>
            <person name="Mavromatis K."/>
            <person name="Mikhailova N."/>
            <person name="Pati A."/>
            <person name="Chen A."/>
            <person name="Palaniappan K."/>
            <person name="Land M."/>
            <person name="Hauser L."/>
            <person name="Chang Y.J."/>
            <person name="Jeffries C.D."/>
            <person name="Rohde M."/>
            <person name="Sikorski J."/>
            <person name="Pukall R."/>
            <person name="Woyke T."/>
            <person name="Bristow J."/>
            <person name="Eisen J.A."/>
            <person name="Markowitz V."/>
            <person name="Hugenholtz P."/>
            <person name="Kyrpides N.C."/>
            <person name="Klenk H.P."/>
            <person name="Lapidus A."/>
        </authorList>
    </citation>
    <scope>NUCLEOTIDE SEQUENCE [LARGE SCALE GENOMIC DNA]</scope>
    <source>
        <strain evidence="5">ATCC 49627 / DSM 7084 / CIP 109912 / JCM 12494 / NCIMB 702895 / VPI D76D-27C</strain>
    </source>
</reference>
<evidence type="ECO:0000259" key="3">
    <source>
        <dbReference type="Pfam" id="PF24481"/>
    </source>
</evidence>
<dbReference type="STRING" id="633147.Olsu_0923"/>
<name>E1R070_OLSUV</name>
<evidence type="ECO:0000259" key="2">
    <source>
        <dbReference type="Pfam" id="PF02591"/>
    </source>
</evidence>
<evidence type="ECO:0000313" key="4">
    <source>
        <dbReference type="EMBL" id="ADK68034.1"/>
    </source>
</evidence>
<sequence>MNEYEAVLRLQEIDLALMRFGRTLKAMPQQKKLAALAQARRKVTAGLTKIVGQRKDAELDVSDGEEQHAHLLAVAEQVKADAAARAQDFRHINDLEAQLTSIAKKIEKIEYDHSEKVRLLERLRKAERNAGDLAAKLDREEASLEASYRRDSADIMAEVRRLAAERKQVLSFIEPPTLATYDGASKRFDGLAVERLSGNVPSVCRVKLQPGLYSDVRHSGPITECPYCHRMLVTEDVAR</sequence>
<gene>
    <name evidence="4" type="ordered locus">Olsu_0923</name>
</gene>
<protein>
    <submittedName>
        <fullName evidence="4">Uncharacterized protein</fullName>
    </submittedName>
</protein>
<dbReference type="InterPro" id="IPR056003">
    <property type="entry name" value="CT398_CC_hairpin"/>
</dbReference>